<reference evidence="2" key="1">
    <citation type="submission" date="2022-01" db="EMBL/GenBank/DDBJ databases">
        <title>Colwellia maritima, isolated from seawater.</title>
        <authorList>
            <person name="Kristyanto S."/>
            <person name="Jung J."/>
            <person name="Jeon C.O."/>
        </authorList>
    </citation>
    <scope>NUCLEOTIDE SEQUENCE</scope>
    <source>
        <strain evidence="2">MSW7</strain>
    </source>
</reference>
<evidence type="ECO:0000313" key="3">
    <source>
        <dbReference type="Proteomes" id="UP001139646"/>
    </source>
</evidence>
<gene>
    <name evidence="2" type="ORF">L3081_05915</name>
</gene>
<dbReference type="EMBL" id="JAKKSL010000001">
    <property type="protein sequence ID" value="MCI2283016.1"/>
    <property type="molecule type" value="Genomic_DNA"/>
</dbReference>
<name>A0ABS9X0M6_9GAMM</name>
<dbReference type="Proteomes" id="UP001139646">
    <property type="component" value="Unassembled WGS sequence"/>
</dbReference>
<sequence length="70" mass="7819">MKNLAKTGYLNTLPPLLTTEETAKYLGLKTATLEQKRWRGDKSLPWVKIGSIVRYKASDVAALIQSSIIK</sequence>
<dbReference type="RefSeq" id="WP_242284156.1">
    <property type="nucleotide sequence ID" value="NZ_JAKKSL010000001.1"/>
</dbReference>
<evidence type="ECO:0000259" key="1">
    <source>
        <dbReference type="Pfam" id="PF12728"/>
    </source>
</evidence>
<keyword evidence="3" id="KW-1185">Reference proteome</keyword>
<comment type="caution">
    <text evidence="2">The sequence shown here is derived from an EMBL/GenBank/DDBJ whole genome shotgun (WGS) entry which is preliminary data.</text>
</comment>
<proteinExistence type="predicted"/>
<dbReference type="InterPro" id="IPR009061">
    <property type="entry name" value="DNA-bd_dom_put_sf"/>
</dbReference>
<dbReference type="SUPFAM" id="SSF46955">
    <property type="entry name" value="Putative DNA-binding domain"/>
    <property type="match status" value="1"/>
</dbReference>
<dbReference type="Pfam" id="PF12728">
    <property type="entry name" value="HTH_17"/>
    <property type="match status" value="1"/>
</dbReference>
<evidence type="ECO:0000313" key="2">
    <source>
        <dbReference type="EMBL" id="MCI2283016.1"/>
    </source>
</evidence>
<dbReference type="InterPro" id="IPR041657">
    <property type="entry name" value="HTH_17"/>
</dbReference>
<organism evidence="2 3">
    <name type="scientific">Colwellia maritima</name>
    <dbReference type="NCBI Taxonomy" id="2912588"/>
    <lineage>
        <taxon>Bacteria</taxon>
        <taxon>Pseudomonadati</taxon>
        <taxon>Pseudomonadota</taxon>
        <taxon>Gammaproteobacteria</taxon>
        <taxon>Alteromonadales</taxon>
        <taxon>Colwelliaceae</taxon>
        <taxon>Colwellia</taxon>
    </lineage>
</organism>
<protein>
    <submittedName>
        <fullName evidence="2">Helix-turn-helix domain-containing protein</fullName>
    </submittedName>
</protein>
<accession>A0ABS9X0M6</accession>
<feature type="domain" description="Helix-turn-helix" evidence="1">
    <location>
        <begin position="16"/>
        <end position="66"/>
    </location>
</feature>